<dbReference type="Pfam" id="PF02493">
    <property type="entry name" value="MORN"/>
    <property type="match status" value="6"/>
</dbReference>
<dbReference type="PANTHER" id="PTHR23084">
    <property type="entry name" value="PHOSPHATIDYLINOSITOL-4-PHOSPHATE 5-KINASE RELATED"/>
    <property type="match status" value="1"/>
</dbReference>
<name>A0A7S2WJE2_9STRA</name>
<gene>
    <name evidence="3" type="ORF">QSP1433_LOCUS11270</name>
</gene>
<keyword evidence="2" id="KW-0472">Membrane</keyword>
<feature type="transmembrane region" description="Helical" evidence="2">
    <location>
        <begin position="419"/>
        <end position="440"/>
    </location>
</feature>
<evidence type="ECO:0000256" key="1">
    <source>
        <dbReference type="ARBA" id="ARBA00022737"/>
    </source>
</evidence>
<sequence>MSVVHVEVVHLQPAALSVAEVVFRSVHVKPVEFKPLIGEVDGSLDSKPVENDVAQTNGAEGLPQSDEEALLKTLTKRQPRDVEIVYPDDDAAGRLKYVGSVKNNVPHGRGSLTWVCGSRYDGIFKNDKLTGKGIYTWNNGKAYIGEWLDGKAHGFGTLKSKDNASEGMEYRGFWKDGLMHGFGKLRLENKDTYQGGWAYNNKHGCGTYTWRNGDRFEGWFDNHQMQGRGVYSWPNGRNLELKFDKHFPEECWKLSYILWGTFFFLNVAYVALVLVYDKESLDASLLSFGWVGYGLGWIGHILSWPLRVVLRLFLSVYTVVWDDPGYPLNIPASSWMGYIVQSGLDHSFQQDGESAGLGGMIMNLLRHDLAFPHLRILILFFMQSSLREMFANIIFNVATWFCHVNNVKTIGDRLCWYQGLFLGVLVVSLASCTHMVAFIVF</sequence>
<proteinExistence type="predicted"/>
<organism evidence="3">
    <name type="scientific">Mucochytrium quahogii</name>
    <dbReference type="NCBI Taxonomy" id="96639"/>
    <lineage>
        <taxon>Eukaryota</taxon>
        <taxon>Sar</taxon>
        <taxon>Stramenopiles</taxon>
        <taxon>Bigyra</taxon>
        <taxon>Labyrinthulomycetes</taxon>
        <taxon>Thraustochytrida</taxon>
        <taxon>Thraustochytriidae</taxon>
        <taxon>Mucochytrium</taxon>
    </lineage>
</organism>
<feature type="transmembrane region" description="Helical" evidence="2">
    <location>
        <begin position="256"/>
        <end position="276"/>
    </location>
</feature>
<feature type="transmembrane region" description="Helical" evidence="2">
    <location>
        <begin position="283"/>
        <end position="304"/>
    </location>
</feature>
<dbReference type="SUPFAM" id="SSF82185">
    <property type="entry name" value="Histone H3 K4-specific methyltransferase SET7/9 N-terminal domain"/>
    <property type="match status" value="2"/>
</dbReference>
<dbReference type="PANTHER" id="PTHR23084:SF263">
    <property type="entry name" value="MORN REPEAT-CONTAINING PROTEIN 1"/>
    <property type="match status" value="1"/>
</dbReference>
<keyword evidence="1" id="KW-0677">Repeat</keyword>
<protein>
    <submittedName>
        <fullName evidence="3">Uncharacterized protein</fullName>
    </submittedName>
</protein>
<dbReference type="SMART" id="SM00698">
    <property type="entry name" value="MORN"/>
    <property type="match status" value="6"/>
</dbReference>
<keyword evidence="2" id="KW-1133">Transmembrane helix</keyword>
<reference evidence="3" key="1">
    <citation type="submission" date="2021-01" db="EMBL/GenBank/DDBJ databases">
        <authorList>
            <person name="Corre E."/>
            <person name="Pelletier E."/>
            <person name="Niang G."/>
            <person name="Scheremetjew M."/>
            <person name="Finn R."/>
            <person name="Kale V."/>
            <person name="Holt S."/>
            <person name="Cochrane G."/>
            <person name="Meng A."/>
            <person name="Brown T."/>
            <person name="Cohen L."/>
        </authorList>
    </citation>
    <scope>NUCLEOTIDE SEQUENCE</scope>
    <source>
        <strain evidence="3">NY070348D</strain>
    </source>
</reference>
<accession>A0A7S2WJE2</accession>
<evidence type="ECO:0000256" key="2">
    <source>
        <dbReference type="SAM" id="Phobius"/>
    </source>
</evidence>
<dbReference type="EMBL" id="HBHK01017753">
    <property type="protein sequence ID" value="CAD9692234.1"/>
    <property type="molecule type" value="Transcribed_RNA"/>
</dbReference>
<dbReference type="AlphaFoldDB" id="A0A7S2WJE2"/>
<dbReference type="Gene3D" id="2.20.110.10">
    <property type="entry name" value="Histone H3 K4-specific methyltransferase SET7/9 N-terminal domain"/>
    <property type="match status" value="2"/>
</dbReference>
<dbReference type="InterPro" id="IPR003409">
    <property type="entry name" value="MORN"/>
</dbReference>
<evidence type="ECO:0000313" key="3">
    <source>
        <dbReference type="EMBL" id="CAD9692234.1"/>
    </source>
</evidence>
<keyword evidence="2" id="KW-0812">Transmembrane</keyword>